<evidence type="ECO:0000313" key="3">
    <source>
        <dbReference type="EMBL" id="OGM24332.1"/>
    </source>
</evidence>
<organism evidence="3 4">
    <name type="scientific">Candidatus Woesebacteria bacterium RIFCSPHIGHO2_01_FULL_39_28</name>
    <dbReference type="NCBI Taxonomy" id="1802496"/>
    <lineage>
        <taxon>Bacteria</taxon>
        <taxon>Candidatus Woeseibacteriota</taxon>
    </lineage>
</organism>
<comment type="caution">
    <text evidence="3">The sequence shown here is derived from an EMBL/GenBank/DDBJ whole genome shotgun (WGS) entry which is preliminary data.</text>
</comment>
<dbReference type="AlphaFoldDB" id="A0A1F7YAM2"/>
<dbReference type="InterPro" id="IPR050190">
    <property type="entry name" value="UPF0213_domain"/>
</dbReference>
<dbReference type="SUPFAM" id="SSF82771">
    <property type="entry name" value="GIY-YIG endonuclease"/>
    <property type="match status" value="1"/>
</dbReference>
<dbReference type="PANTHER" id="PTHR34477">
    <property type="entry name" value="UPF0213 PROTEIN YHBQ"/>
    <property type="match status" value="1"/>
</dbReference>
<name>A0A1F7YAM2_9BACT</name>
<dbReference type="PANTHER" id="PTHR34477:SF5">
    <property type="entry name" value="BSL5627 PROTEIN"/>
    <property type="match status" value="1"/>
</dbReference>
<reference evidence="3 4" key="1">
    <citation type="journal article" date="2016" name="Nat. Commun.">
        <title>Thousands of microbial genomes shed light on interconnected biogeochemical processes in an aquifer system.</title>
        <authorList>
            <person name="Anantharaman K."/>
            <person name="Brown C.T."/>
            <person name="Hug L.A."/>
            <person name="Sharon I."/>
            <person name="Castelle C.J."/>
            <person name="Probst A.J."/>
            <person name="Thomas B.C."/>
            <person name="Singh A."/>
            <person name="Wilkins M.J."/>
            <person name="Karaoz U."/>
            <person name="Brodie E.L."/>
            <person name="Williams K.H."/>
            <person name="Hubbard S.S."/>
            <person name="Banfield J.F."/>
        </authorList>
    </citation>
    <scope>NUCLEOTIDE SEQUENCE [LARGE SCALE GENOMIC DNA]</scope>
</reference>
<dbReference type="EMBL" id="MGGI01000031">
    <property type="protein sequence ID" value="OGM24332.1"/>
    <property type="molecule type" value="Genomic_DNA"/>
</dbReference>
<evidence type="ECO:0000256" key="1">
    <source>
        <dbReference type="ARBA" id="ARBA00007435"/>
    </source>
</evidence>
<dbReference type="Proteomes" id="UP000178851">
    <property type="component" value="Unassembled WGS sequence"/>
</dbReference>
<accession>A0A1F7YAM2</accession>
<dbReference type="InterPro" id="IPR000305">
    <property type="entry name" value="GIY-YIG_endonuc"/>
</dbReference>
<sequence>MIWYTYILLCDQKTFYVGMTNDLASRLAEHKNKQSFFTKKFFDIELVYKEEYSDKYQAAAREKQLKGWSRAKKIALINHRLVL</sequence>
<feature type="domain" description="GIY-YIG" evidence="2">
    <location>
        <begin position="1"/>
        <end position="75"/>
    </location>
</feature>
<dbReference type="Gene3D" id="3.40.1440.10">
    <property type="entry name" value="GIY-YIG endonuclease"/>
    <property type="match status" value="1"/>
</dbReference>
<dbReference type="PROSITE" id="PS50164">
    <property type="entry name" value="GIY_YIG"/>
    <property type="match status" value="1"/>
</dbReference>
<proteinExistence type="inferred from homology"/>
<dbReference type="Pfam" id="PF01541">
    <property type="entry name" value="GIY-YIG"/>
    <property type="match status" value="1"/>
</dbReference>
<dbReference type="InterPro" id="IPR035901">
    <property type="entry name" value="GIY-YIG_endonuc_sf"/>
</dbReference>
<evidence type="ECO:0000313" key="4">
    <source>
        <dbReference type="Proteomes" id="UP000178851"/>
    </source>
</evidence>
<gene>
    <name evidence="3" type="ORF">A2627_02735</name>
</gene>
<evidence type="ECO:0000259" key="2">
    <source>
        <dbReference type="PROSITE" id="PS50164"/>
    </source>
</evidence>
<comment type="similarity">
    <text evidence="1">Belongs to the UPF0213 family.</text>
</comment>
<protein>
    <recommendedName>
        <fullName evidence="2">GIY-YIG domain-containing protein</fullName>
    </recommendedName>
</protein>